<dbReference type="PATRIC" id="fig|1319815.3.peg.2180"/>
<dbReference type="Gene3D" id="2.40.128.130">
    <property type="entry name" value="Autotransporter beta-domain"/>
    <property type="match status" value="1"/>
</dbReference>
<keyword evidence="1" id="KW-0732">Signal</keyword>
<evidence type="ECO:0000313" key="3">
    <source>
        <dbReference type="EMBL" id="ERT67830.1"/>
    </source>
</evidence>
<sequence length="1003" mass="113936">MKKNKYLLLALLALSGKIYANDLPIISIPPETIEKGAYENILRVVDQINKKKGINSAYLEGSTHDLGPKDNGIDIVAMAHANDKIELTGVRGFYKGETYHSAIDIVENKLNAIDKSLKEKLPFVGNNYEKRFYFGNGNSVKDIIFKKSDDYNKTVEKIRDNKNEKYSIEGVYTNINKTLNKSYDTANPLDIPMKDYREKIQGKPKEEVAKYLHEKLKENGVETELKNGELFTKNGKEEWRVLWDLQGVRIREGYDQTLNETVYTKIYTYEPKNEQGQIFYTKDSNMYIEDKGISKENLRITGGSYYGNEGKSLEDMLKDESKYVTKYSNSIEKLTADKQKLKSGEMEEDEFNAKWVIPFKKGGEFEKALEKYLAEVTPLYENMKKYEKTDFNKYLAEYEKIESIQKEHGFFTGFASWRDDNPEEKEAIWRKWTDRILSDKNLILEIESKNIEFRGKGRVDGTIDLGEGYNKLRITEQFTGKYGTNIILGPYAKLKNIAVVEVGRAIGDEKNPSLSGNHSLTLDIDTDVKDNKGHLIQHAFRDSDKDIEFTNAYVLDLNEKNKFSIEMIVSKIDEDSTINMGRPLETTVRNFTTSGEEFLKSKIKLDSDSIVHEIKELNKSDENGNSLVQVVVKDRVQGLDNLENEVYKSIKDAKKIGSIWETTTSTNKKTVFGGVREQEALSELKMLTDQMSKRNIYKYLNKISKNELNTFTSLPFGVQNSFEKDSYVDGGYISNRDVEDDFKGNINTGYALYEKKMNDSFKIGGIFGGATSNHQEIKKDSLDTVTTNSSIKGQSLYLGGYGRYAYTPNFNIISGIGAQYGEYDVNRKLKNNYQDLSFKSKPKTNGLNLYSGVIYDYPLPKDMKIGVKGLLSYSLIIQNSIEESKEKLALDIAKQNYNYLDGKLGFNISKTLYSKGTVSQLSAGLSGIYGLSGYDNENMSGKIQGSTSNFTILGKDNEKESLNLTLAYDVQRDSGITYGIEGDYLTNKERKNVTIGVKLGYIF</sequence>
<proteinExistence type="predicted"/>
<comment type="caution">
    <text evidence="3">The sequence shown here is derived from an EMBL/GenBank/DDBJ whole genome shotgun (WGS) entry which is preliminary data.</text>
</comment>
<accession>U7V8G9</accession>
<dbReference type="AlphaFoldDB" id="U7V8G9"/>
<gene>
    <name evidence="3" type="ORF">HMPREF0202_02265</name>
</gene>
<name>U7V8G9_9FUSO</name>
<reference evidence="3 4" key="1">
    <citation type="submission" date="2013-08" db="EMBL/GenBank/DDBJ databases">
        <authorList>
            <person name="Weinstock G."/>
            <person name="Sodergren E."/>
            <person name="Wylie T."/>
            <person name="Fulton L."/>
            <person name="Fulton R."/>
            <person name="Fronick C."/>
            <person name="O'Laughlin M."/>
            <person name="Godfrey J."/>
            <person name="Miner T."/>
            <person name="Herter B."/>
            <person name="Appelbaum E."/>
            <person name="Cordes M."/>
            <person name="Lek S."/>
            <person name="Wollam A."/>
            <person name="Pepin K.H."/>
            <person name="Palsikar V.B."/>
            <person name="Mitreva M."/>
            <person name="Wilson R.K."/>
        </authorList>
    </citation>
    <scope>NUCLEOTIDE SEQUENCE [LARGE SCALE GENOMIC DNA]</scope>
    <source>
        <strain evidence="3 4">ATCC BAA-474</strain>
    </source>
</reference>
<keyword evidence="4" id="KW-1185">Reference proteome</keyword>
<dbReference type="RefSeq" id="WP_023051797.1">
    <property type="nucleotide sequence ID" value="NZ_KI518083.1"/>
</dbReference>
<dbReference type="Pfam" id="PF03797">
    <property type="entry name" value="Autotransporter"/>
    <property type="match status" value="1"/>
</dbReference>
<feature type="chain" id="PRO_5004690172" evidence="1">
    <location>
        <begin position="21"/>
        <end position="1003"/>
    </location>
</feature>
<dbReference type="STRING" id="1319815.HMPREF0202_02265"/>
<dbReference type="eggNOG" id="ENOG502ZAYE">
    <property type="taxonomic scope" value="Bacteria"/>
</dbReference>
<dbReference type="InterPro" id="IPR036709">
    <property type="entry name" value="Autotransporte_beta_dom_sf"/>
</dbReference>
<evidence type="ECO:0000256" key="1">
    <source>
        <dbReference type="SAM" id="SignalP"/>
    </source>
</evidence>
<protein>
    <submittedName>
        <fullName evidence="3">Autotransporter beta-domain protein</fullName>
    </submittedName>
</protein>
<feature type="signal peptide" evidence="1">
    <location>
        <begin position="1"/>
        <end position="20"/>
    </location>
</feature>
<dbReference type="SUPFAM" id="SSF103515">
    <property type="entry name" value="Autotransporter"/>
    <property type="match status" value="1"/>
</dbReference>
<dbReference type="SMART" id="SM00869">
    <property type="entry name" value="Autotransporter"/>
    <property type="match status" value="1"/>
</dbReference>
<dbReference type="InterPro" id="IPR005546">
    <property type="entry name" value="Autotransporte_beta"/>
</dbReference>
<feature type="domain" description="Autotransporter" evidence="2">
    <location>
        <begin position="721"/>
        <end position="1003"/>
    </location>
</feature>
<dbReference type="Proteomes" id="UP000017081">
    <property type="component" value="Unassembled WGS sequence"/>
</dbReference>
<evidence type="ECO:0000259" key="2">
    <source>
        <dbReference type="PROSITE" id="PS51208"/>
    </source>
</evidence>
<evidence type="ECO:0000313" key="4">
    <source>
        <dbReference type="Proteomes" id="UP000017081"/>
    </source>
</evidence>
<dbReference type="EMBL" id="AXZF01000105">
    <property type="protein sequence ID" value="ERT67830.1"/>
    <property type="molecule type" value="Genomic_DNA"/>
</dbReference>
<dbReference type="HOGENOM" id="CLU_005888_0_0_0"/>
<dbReference type="PROSITE" id="PS51208">
    <property type="entry name" value="AUTOTRANSPORTER"/>
    <property type="match status" value="1"/>
</dbReference>
<organism evidence="3 4">
    <name type="scientific">Cetobacterium somerae ATCC BAA-474</name>
    <dbReference type="NCBI Taxonomy" id="1319815"/>
    <lineage>
        <taxon>Bacteria</taxon>
        <taxon>Fusobacteriati</taxon>
        <taxon>Fusobacteriota</taxon>
        <taxon>Fusobacteriia</taxon>
        <taxon>Fusobacteriales</taxon>
        <taxon>Fusobacteriaceae</taxon>
        <taxon>Cetobacterium</taxon>
    </lineage>
</organism>